<dbReference type="VEuPathDB" id="FungiDB:DNF11_3918"/>
<keyword evidence="5" id="KW-0812">Transmembrane</keyword>
<keyword evidence="3" id="KW-0444">Lipid biosynthesis</keyword>
<dbReference type="Gene3D" id="1.20.120.1760">
    <property type="match status" value="1"/>
</dbReference>
<evidence type="ECO:0000256" key="10">
    <source>
        <dbReference type="ARBA" id="ARBA00023264"/>
    </source>
</evidence>
<evidence type="ECO:0000256" key="4">
    <source>
        <dbReference type="ARBA" id="ARBA00022679"/>
    </source>
</evidence>
<keyword evidence="10" id="KW-1208">Phospholipid metabolism</keyword>
<dbReference type="GO" id="GO:0032049">
    <property type="term" value="P:cardiolipin biosynthetic process"/>
    <property type="evidence" value="ECO:0007669"/>
    <property type="project" value="TreeGrafter"/>
</dbReference>
<organism evidence="12 13">
    <name type="scientific">Malassezia restricta (strain ATCC 96810 / NBRC 103918 / CBS 7877)</name>
    <name type="common">Seborrheic dermatitis infection agent</name>
    <dbReference type="NCBI Taxonomy" id="425264"/>
    <lineage>
        <taxon>Eukaryota</taxon>
        <taxon>Fungi</taxon>
        <taxon>Dikarya</taxon>
        <taxon>Basidiomycota</taxon>
        <taxon>Ustilaginomycotina</taxon>
        <taxon>Malasseziomycetes</taxon>
        <taxon>Malasseziales</taxon>
        <taxon>Malasseziaceae</taxon>
        <taxon>Malassezia</taxon>
    </lineage>
</organism>
<keyword evidence="13" id="KW-1185">Reference proteome</keyword>
<dbReference type="PANTHER" id="PTHR14269">
    <property type="entry name" value="CDP-DIACYLGLYCEROL--GLYCEROL-3-PHOSPHATE 3-PHOSPHATIDYLTRANSFERASE-RELATED"/>
    <property type="match status" value="1"/>
</dbReference>
<keyword evidence="9" id="KW-0594">Phospholipid biosynthesis</keyword>
<dbReference type="OrthoDB" id="10020554at2759"/>
<evidence type="ECO:0000256" key="11">
    <source>
        <dbReference type="RuleBase" id="RU003750"/>
    </source>
</evidence>
<dbReference type="EMBL" id="CP033155">
    <property type="protein sequence ID" value="AYO44868.1"/>
    <property type="molecule type" value="Genomic_DNA"/>
</dbReference>
<dbReference type="PANTHER" id="PTHR14269:SF60">
    <property type="entry name" value="CARDIOLIPIN SYNTHASE (CMP-FORMING)"/>
    <property type="match status" value="1"/>
</dbReference>
<dbReference type="AlphaFoldDB" id="A0A3G2SBP9"/>
<dbReference type="PIRSF" id="PIRSF000847">
    <property type="entry name" value="Phos_ph_gly_syn"/>
    <property type="match status" value="1"/>
</dbReference>
<evidence type="ECO:0000256" key="1">
    <source>
        <dbReference type="ARBA" id="ARBA00004141"/>
    </source>
</evidence>
<evidence type="ECO:0000256" key="3">
    <source>
        <dbReference type="ARBA" id="ARBA00022516"/>
    </source>
</evidence>
<keyword evidence="7" id="KW-0443">Lipid metabolism</keyword>
<evidence type="ECO:0000256" key="6">
    <source>
        <dbReference type="ARBA" id="ARBA00022989"/>
    </source>
</evidence>
<dbReference type="InterPro" id="IPR048254">
    <property type="entry name" value="CDP_ALCOHOL_P_TRANSF_CS"/>
</dbReference>
<dbReference type="GO" id="GO:0005739">
    <property type="term" value="C:mitochondrion"/>
    <property type="evidence" value="ECO:0007669"/>
    <property type="project" value="TreeGrafter"/>
</dbReference>
<dbReference type="EC" id="2.7.8.-" evidence="12"/>
<name>A0A3G2SBP9_MALR7</name>
<protein>
    <submittedName>
        <fullName evidence="12">Putative cardiolipin synthase 1</fullName>
        <ecNumber evidence="12">2.7.8.-</ecNumber>
    </submittedName>
</protein>
<dbReference type="STRING" id="425264.A0A3G2SBP9"/>
<dbReference type="PROSITE" id="PS00379">
    <property type="entry name" value="CDP_ALCOHOL_P_TRANSF"/>
    <property type="match status" value="1"/>
</dbReference>
<evidence type="ECO:0000313" key="13">
    <source>
        <dbReference type="Proteomes" id="UP000269793"/>
    </source>
</evidence>
<comment type="similarity">
    <text evidence="2 11">Belongs to the CDP-alcohol phosphatidyltransferase class-I family.</text>
</comment>
<comment type="subcellular location">
    <subcellularLocation>
        <location evidence="1">Membrane</location>
        <topology evidence="1">Multi-pass membrane protein</topology>
    </subcellularLocation>
</comment>
<dbReference type="InterPro" id="IPR000462">
    <property type="entry name" value="CDP-OH_P_trans"/>
</dbReference>
<proteinExistence type="inferred from homology"/>
<dbReference type="InterPro" id="IPR004570">
    <property type="entry name" value="Phosphatidylglycerol_P_synth"/>
</dbReference>
<dbReference type="GO" id="GO:0043337">
    <property type="term" value="F:cardiolipin synthase (CMP-forming)"/>
    <property type="evidence" value="ECO:0007669"/>
    <property type="project" value="TreeGrafter"/>
</dbReference>
<dbReference type="InterPro" id="IPR043130">
    <property type="entry name" value="CDP-OH_PTrfase_TM_dom"/>
</dbReference>
<accession>A0A3G2SBP9</accession>
<evidence type="ECO:0000256" key="7">
    <source>
        <dbReference type="ARBA" id="ARBA00023098"/>
    </source>
</evidence>
<sequence length="239" mass="25952">MLAVALHRGVLVRRLGLRTLATSRVVWSRPPPVKLSEDIVTVPNLLTMSRMALCPAIGWAVMTHQSPLALGLLGVAGCTDLLDGWIARRYGTQTVFGSIADPAADKLLMGTMVVSLGLGGAMPWPLVGLILGRDVFLVGLAFVMRYRSLAPPRTLARYFNPRLPSVHVTPTRISKGNTFLQLVLVGVLTLLPLLPESVQTHPHTTRAVRVLEGIVAGTTLWTGIDYAISRRSIRFLHVT</sequence>
<dbReference type="Pfam" id="PF01066">
    <property type="entry name" value="CDP-OH_P_transf"/>
    <property type="match status" value="1"/>
</dbReference>
<dbReference type="InterPro" id="IPR050324">
    <property type="entry name" value="CDP-alcohol_PTase-I"/>
</dbReference>
<evidence type="ECO:0000256" key="5">
    <source>
        <dbReference type="ARBA" id="ARBA00022692"/>
    </source>
</evidence>
<dbReference type="GO" id="GO:0016020">
    <property type="term" value="C:membrane"/>
    <property type="evidence" value="ECO:0007669"/>
    <property type="project" value="UniProtKB-SubCell"/>
</dbReference>
<keyword evidence="8" id="KW-0472">Membrane</keyword>
<evidence type="ECO:0000256" key="8">
    <source>
        <dbReference type="ARBA" id="ARBA00023136"/>
    </source>
</evidence>
<reference evidence="12 13" key="1">
    <citation type="submission" date="2018-10" db="EMBL/GenBank/DDBJ databases">
        <title>Complete genome sequence of Malassezia restricta CBS 7877.</title>
        <authorList>
            <person name="Morand S.C."/>
            <person name="Bertignac M."/>
            <person name="Iltis A."/>
            <person name="Kolder I."/>
            <person name="Pirovano W."/>
            <person name="Jourdain R."/>
            <person name="Clavaud C."/>
        </authorList>
    </citation>
    <scope>NUCLEOTIDE SEQUENCE [LARGE SCALE GENOMIC DNA]</scope>
    <source>
        <strain evidence="12 13">CBS 7877</strain>
    </source>
</reference>
<evidence type="ECO:0000256" key="2">
    <source>
        <dbReference type="ARBA" id="ARBA00010441"/>
    </source>
</evidence>
<keyword evidence="6" id="KW-1133">Transmembrane helix</keyword>
<dbReference type="Proteomes" id="UP000269793">
    <property type="component" value="Chromosome VIII"/>
</dbReference>
<evidence type="ECO:0000256" key="9">
    <source>
        <dbReference type="ARBA" id="ARBA00023209"/>
    </source>
</evidence>
<keyword evidence="4 11" id="KW-0808">Transferase</keyword>
<gene>
    <name evidence="12" type="primary">crls-1</name>
    <name evidence="12" type="ORF">DNF11_3918</name>
</gene>
<dbReference type="GO" id="GO:0008444">
    <property type="term" value="F:CDP-diacylglycerol-glycerol-3-phosphate 3-phosphatidyltransferase activity"/>
    <property type="evidence" value="ECO:0007669"/>
    <property type="project" value="InterPro"/>
</dbReference>
<evidence type="ECO:0000313" key="12">
    <source>
        <dbReference type="EMBL" id="AYO44868.1"/>
    </source>
</evidence>